<keyword evidence="15" id="KW-1185">Reference proteome</keyword>
<feature type="repeat" description="Solcar" evidence="12">
    <location>
        <begin position="12"/>
        <end position="100"/>
    </location>
</feature>
<dbReference type="GO" id="GO:0048250">
    <property type="term" value="P:iron import into the mitochondrion"/>
    <property type="evidence" value="ECO:0007669"/>
    <property type="project" value="TreeGrafter"/>
</dbReference>
<dbReference type="GO" id="GO:0015093">
    <property type="term" value="F:ferrous iron transmembrane transporter activity"/>
    <property type="evidence" value="ECO:0007669"/>
    <property type="project" value="TreeGrafter"/>
</dbReference>
<dbReference type="PANTHER" id="PTHR45758:SF20">
    <property type="entry name" value="MITOFERRIN-2"/>
    <property type="match status" value="1"/>
</dbReference>
<keyword evidence="5 12" id="KW-0812">Transmembrane</keyword>
<dbReference type="InterPro" id="IPR023395">
    <property type="entry name" value="MCP_dom_sf"/>
</dbReference>
<gene>
    <name evidence="14" type="ORF">NOO_LOCUS5398</name>
</gene>
<dbReference type="Proteomes" id="UP000271087">
    <property type="component" value="Unassembled WGS sequence"/>
</dbReference>
<evidence type="ECO:0000256" key="9">
    <source>
        <dbReference type="ARBA" id="ARBA00023065"/>
    </source>
</evidence>
<dbReference type="AlphaFoldDB" id="A0A182EBG5"/>
<keyword evidence="11 12" id="KW-0472">Membrane</keyword>
<organism evidence="16">
    <name type="scientific">Onchocerca ochengi</name>
    <name type="common">Filarial nematode worm</name>
    <dbReference type="NCBI Taxonomy" id="42157"/>
    <lineage>
        <taxon>Eukaryota</taxon>
        <taxon>Metazoa</taxon>
        <taxon>Ecdysozoa</taxon>
        <taxon>Nematoda</taxon>
        <taxon>Chromadorea</taxon>
        <taxon>Rhabditida</taxon>
        <taxon>Spirurina</taxon>
        <taxon>Spiruromorpha</taxon>
        <taxon>Filarioidea</taxon>
        <taxon>Onchocercidae</taxon>
        <taxon>Onchocerca</taxon>
    </lineage>
</organism>
<protein>
    <submittedName>
        <fullName evidence="16">Mitochondrial carrier protein</fullName>
    </submittedName>
</protein>
<evidence type="ECO:0000256" key="12">
    <source>
        <dbReference type="PROSITE-ProRule" id="PRU00282"/>
    </source>
</evidence>
<dbReference type="EMBL" id="UYRW01001423">
    <property type="protein sequence ID" value="VDK77302.1"/>
    <property type="molecule type" value="Genomic_DNA"/>
</dbReference>
<evidence type="ECO:0000256" key="5">
    <source>
        <dbReference type="ARBA" id="ARBA00022692"/>
    </source>
</evidence>
<dbReference type="OrthoDB" id="43906at2759"/>
<sequence length="505" mass="56507">MSDTLCNPLPTCRWPVHLLAGSVAGLAEHCLMFPFDSVKTRLQSLCPCPETSCPTAMHSLMSMVKREGLLRSLKGVNAVVLGTIPAHAFYYTVYENSKAYLLNNPRVSNSMSYAISGALATVIHDAVMNPAEVVKQRMQMIFSPYGNSLECIRCIYIREGLRAFYRSYITQLTLNVPYQCTHFMIYEYMQNLLNPHHDYNPSSHLVSGGIAGGIAAAITTPLDCVKTVLNTQQTPRFNTTYRLLTQSEHTAYYKGLTDGIKTIYYLRGTGGFFRGLQARIIFQIPSTALSWSAYELCKYMLSIVKMSANGIGTDNITPRQNKEEHKLIPEPNLDNIVLSEGDAIHEKAEMMSGDSEPMDVDIFRTETLSERLKNDDTSDTVSVEEQTVVSVADCSSNFGDPVSASRVSSEDYGNDLHLDNEMGQTETDMQKSGRIHVEQRRYFGGFMFDRDRHPNPELPKETVTILNYPFLPTAVPVGDDENEFRKSLADAKVRTQNPSTYVLLI</sequence>
<evidence type="ECO:0000256" key="2">
    <source>
        <dbReference type="ARBA" id="ARBA00006375"/>
    </source>
</evidence>
<keyword evidence="9" id="KW-0406">Ion transport</keyword>
<evidence type="ECO:0000256" key="4">
    <source>
        <dbReference type="ARBA" id="ARBA00022496"/>
    </source>
</evidence>
<dbReference type="Pfam" id="PF00153">
    <property type="entry name" value="Mito_carr"/>
    <property type="match status" value="3"/>
</dbReference>
<keyword evidence="3 13" id="KW-0813">Transport</keyword>
<feature type="repeat" description="Solcar" evidence="12">
    <location>
        <begin position="108"/>
        <end position="192"/>
    </location>
</feature>
<keyword evidence="4" id="KW-0410">Iron transport</keyword>
<reference evidence="16" key="1">
    <citation type="submission" date="2016-06" db="UniProtKB">
        <authorList>
            <consortium name="WormBaseParasite"/>
        </authorList>
    </citation>
    <scope>IDENTIFICATION</scope>
</reference>
<dbReference type="Gene3D" id="1.50.40.10">
    <property type="entry name" value="Mitochondrial carrier domain"/>
    <property type="match status" value="2"/>
</dbReference>
<evidence type="ECO:0000256" key="13">
    <source>
        <dbReference type="RuleBase" id="RU000488"/>
    </source>
</evidence>
<evidence type="ECO:0000256" key="1">
    <source>
        <dbReference type="ARBA" id="ARBA00004448"/>
    </source>
</evidence>
<evidence type="ECO:0000256" key="11">
    <source>
        <dbReference type="ARBA" id="ARBA00023136"/>
    </source>
</evidence>
<dbReference type="STRING" id="42157.A0A182EBG5"/>
<evidence type="ECO:0000313" key="15">
    <source>
        <dbReference type="Proteomes" id="UP000271087"/>
    </source>
</evidence>
<evidence type="ECO:0000256" key="6">
    <source>
        <dbReference type="ARBA" id="ARBA00022792"/>
    </source>
</evidence>
<dbReference type="PROSITE" id="PS50920">
    <property type="entry name" value="SOLCAR"/>
    <property type="match status" value="3"/>
</dbReference>
<dbReference type="SUPFAM" id="SSF103506">
    <property type="entry name" value="Mitochondrial carrier"/>
    <property type="match status" value="1"/>
</dbReference>
<evidence type="ECO:0000256" key="10">
    <source>
        <dbReference type="ARBA" id="ARBA00023128"/>
    </source>
</evidence>
<dbReference type="FunFam" id="1.50.40.10:FF:000127">
    <property type="entry name" value="MC family mitochondrial carrier protein"/>
    <property type="match status" value="1"/>
</dbReference>
<evidence type="ECO:0000256" key="8">
    <source>
        <dbReference type="ARBA" id="ARBA00023004"/>
    </source>
</evidence>
<dbReference type="PANTHER" id="PTHR45758">
    <property type="entry name" value="MITOFERRIN-1-RELATED"/>
    <property type="match status" value="1"/>
</dbReference>
<dbReference type="InterPro" id="IPR018108">
    <property type="entry name" value="MCP_transmembrane"/>
</dbReference>
<evidence type="ECO:0000256" key="3">
    <source>
        <dbReference type="ARBA" id="ARBA00022448"/>
    </source>
</evidence>
<reference evidence="14 15" key="2">
    <citation type="submission" date="2018-08" db="EMBL/GenBank/DDBJ databases">
        <authorList>
            <person name="Laetsch R D."/>
            <person name="Stevens L."/>
            <person name="Kumar S."/>
            <person name="Blaxter L. M."/>
        </authorList>
    </citation>
    <scope>NUCLEOTIDE SEQUENCE [LARGE SCALE GENOMIC DNA]</scope>
</reference>
<name>A0A182EBG5_ONCOC</name>
<evidence type="ECO:0000313" key="16">
    <source>
        <dbReference type="WBParaSite" id="nOo.2.0.1.t05398-RA"/>
    </source>
</evidence>
<proteinExistence type="inferred from homology"/>
<comment type="similarity">
    <text evidence="2 13">Belongs to the mitochondrial carrier (TC 2.A.29) family.</text>
</comment>
<dbReference type="GO" id="GO:0005743">
    <property type="term" value="C:mitochondrial inner membrane"/>
    <property type="evidence" value="ECO:0007669"/>
    <property type="project" value="UniProtKB-SubCell"/>
</dbReference>
<accession>A0A182EBG5</accession>
<evidence type="ECO:0000256" key="7">
    <source>
        <dbReference type="ARBA" id="ARBA00022989"/>
    </source>
</evidence>
<keyword evidence="6" id="KW-0999">Mitochondrion inner membrane</keyword>
<keyword evidence="10" id="KW-0496">Mitochondrion</keyword>
<dbReference type="WBParaSite" id="nOo.2.0.1.t05398-RA">
    <property type="protein sequence ID" value="nOo.2.0.1.t05398-RA"/>
    <property type="gene ID" value="nOo.2.0.1.g05398"/>
</dbReference>
<keyword evidence="8" id="KW-0408">Iron</keyword>
<comment type="subcellular location">
    <subcellularLocation>
        <location evidence="1">Mitochondrion inner membrane</location>
        <topology evidence="1">Multi-pass membrane protein</topology>
    </subcellularLocation>
</comment>
<evidence type="ECO:0000313" key="14">
    <source>
        <dbReference type="EMBL" id="VDK77302.1"/>
    </source>
</evidence>
<keyword evidence="7" id="KW-1133">Transmembrane helix</keyword>
<feature type="repeat" description="Solcar" evidence="12">
    <location>
        <begin position="199"/>
        <end position="300"/>
    </location>
</feature>